<dbReference type="Proteomes" id="UP000285288">
    <property type="component" value="Unassembled WGS sequence"/>
</dbReference>
<sequence length="229" mass="27407">MKKIKENELHSFNTDVAKQYGVDIAVLFHLLVFWILNNAKSNVNYREGKYWTFMSAKDIHNRLNYFSERKIYHLLNKLIGFNLIISSNFNANPYNRKKWYTLGEKGVQVLKETYHIDFLNLENGIDGKCNSTYYKSEKCKKDIINNLNNKDINKSINVETPTLNDVEQYVRQESLGINPSLFFYHYQSNNWLNIKDWQAKAREWSIRENKMRKQDEKKEIEYDLSKCDY</sequence>
<dbReference type="RefSeq" id="WP_118011772.1">
    <property type="nucleotide sequence ID" value="NZ_QSGD01000039.1"/>
</dbReference>
<comment type="caution">
    <text evidence="2">The sequence shown here is derived from an EMBL/GenBank/DDBJ whole genome shotgun (WGS) entry which is preliminary data.</text>
</comment>
<name>A0A413UB76_9FIRM</name>
<dbReference type="EMBL" id="QSGD01000039">
    <property type="protein sequence ID" value="RHB02892.1"/>
    <property type="molecule type" value="Genomic_DNA"/>
</dbReference>
<reference evidence="2 3" key="1">
    <citation type="submission" date="2018-08" db="EMBL/GenBank/DDBJ databases">
        <title>A genome reference for cultivated species of the human gut microbiota.</title>
        <authorList>
            <person name="Zou Y."/>
            <person name="Xue W."/>
            <person name="Luo G."/>
        </authorList>
    </citation>
    <scope>NUCLEOTIDE SEQUENCE [LARGE SCALE GENOMIC DNA]</scope>
    <source>
        <strain evidence="2 3">AM42-13AC</strain>
    </source>
</reference>
<feature type="transmembrane region" description="Helical" evidence="1">
    <location>
        <begin position="20"/>
        <end position="36"/>
    </location>
</feature>
<keyword evidence="1" id="KW-0812">Transmembrane</keyword>
<keyword evidence="1" id="KW-1133">Transmembrane helix</keyword>
<keyword evidence="1" id="KW-0472">Membrane</keyword>
<accession>A0A413UB76</accession>
<dbReference type="AlphaFoldDB" id="A0A413UB76"/>
<evidence type="ECO:0008006" key="4">
    <source>
        <dbReference type="Google" id="ProtNLM"/>
    </source>
</evidence>
<evidence type="ECO:0000313" key="3">
    <source>
        <dbReference type="Proteomes" id="UP000285288"/>
    </source>
</evidence>
<organism evidence="2 3">
    <name type="scientific">Holdemanella biformis</name>
    <dbReference type="NCBI Taxonomy" id="1735"/>
    <lineage>
        <taxon>Bacteria</taxon>
        <taxon>Bacillati</taxon>
        <taxon>Bacillota</taxon>
        <taxon>Erysipelotrichia</taxon>
        <taxon>Erysipelotrichales</taxon>
        <taxon>Erysipelotrichaceae</taxon>
        <taxon>Holdemanella</taxon>
    </lineage>
</organism>
<evidence type="ECO:0000313" key="2">
    <source>
        <dbReference type="EMBL" id="RHB02892.1"/>
    </source>
</evidence>
<gene>
    <name evidence="2" type="ORF">DW907_08965</name>
</gene>
<evidence type="ECO:0000256" key="1">
    <source>
        <dbReference type="SAM" id="Phobius"/>
    </source>
</evidence>
<proteinExistence type="predicted"/>
<protein>
    <recommendedName>
        <fullName evidence="4">Replication protein</fullName>
    </recommendedName>
</protein>